<keyword evidence="1" id="KW-0560">Oxidoreductase</keyword>
<dbReference type="EMBL" id="VOBR01000007">
    <property type="protein sequence ID" value="TWP51863.1"/>
    <property type="molecule type" value="Genomic_DNA"/>
</dbReference>
<organism evidence="3 4">
    <name type="scientific">Lentzea tibetensis</name>
    <dbReference type="NCBI Taxonomy" id="2591470"/>
    <lineage>
        <taxon>Bacteria</taxon>
        <taxon>Bacillati</taxon>
        <taxon>Actinomycetota</taxon>
        <taxon>Actinomycetes</taxon>
        <taxon>Pseudonocardiales</taxon>
        <taxon>Pseudonocardiaceae</taxon>
        <taxon>Lentzea</taxon>
    </lineage>
</organism>
<dbReference type="GO" id="GO:0070967">
    <property type="term" value="F:coenzyme F420 binding"/>
    <property type="evidence" value="ECO:0007669"/>
    <property type="project" value="TreeGrafter"/>
</dbReference>
<gene>
    <name evidence="3" type="ORF">FKR81_13515</name>
</gene>
<dbReference type="Gene3D" id="2.30.110.10">
    <property type="entry name" value="Electron Transport, Fmn-binding Protein, Chain A"/>
    <property type="match status" value="1"/>
</dbReference>
<protein>
    <submittedName>
        <fullName evidence="3">Pyridoxamine 5'-phosphate oxidase</fullName>
    </submittedName>
</protein>
<proteinExistence type="predicted"/>
<dbReference type="SUPFAM" id="SSF50475">
    <property type="entry name" value="FMN-binding split barrel"/>
    <property type="match status" value="1"/>
</dbReference>
<name>A0A563EW32_9PSEU</name>
<comment type="caution">
    <text evidence="3">The sequence shown here is derived from an EMBL/GenBank/DDBJ whole genome shotgun (WGS) entry which is preliminary data.</text>
</comment>
<evidence type="ECO:0000313" key="4">
    <source>
        <dbReference type="Proteomes" id="UP000316639"/>
    </source>
</evidence>
<dbReference type="InterPro" id="IPR012349">
    <property type="entry name" value="Split_barrel_FMN-bd"/>
</dbReference>
<dbReference type="GO" id="GO:0005829">
    <property type="term" value="C:cytosol"/>
    <property type="evidence" value="ECO:0007669"/>
    <property type="project" value="TreeGrafter"/>
</dbReference>
<evidence type="ECO:0000259" key="2">
    <source>
        <dbReference type="Pfam" id="PF01243"/>
    </source>
</evidence>
<keyword evidence="4" id="KW-1185">Reference proteome</keyword>
<accession>A0A563EW32</accession>
<dbReference type="Proteomes" id="UP000316639">
    <property type="component" value="Unassembled WGS sequence"/>
</dbReference>
<sequence length="178" mass="19191">MSHPLSGEDKSVDPVAATPRLYGAAAPPGRLLPWEWARTRLVEARTYWIASVSPSGRPHTRPVWGAWTTLGLWFSTGSSARRNLLVNPLISVHLEDGDEVVVVEGTARSSAPGPCLQAYNAKYSWSFRAAGDGVQDDDGTTGAAFLVVPDVVFGWESGMGAPTKWHPSPPGTRPEVDW</sequence>
<dbReference type="PANTHER" id="PTHR35176:SF4">
    <property type="entry name" value="PYRIDOXAMINE 5'-PHOSPHATE OXIDASE-RELATED FMN-BINDING"/>
    <property type="match status" value="1"/>
</dbReference>
<dbReference type="InterPro" id="IPR052019">
    <property type="entry name" value="F420H2_bilvrd_red/Heme_oxyg"/>
</dbReference>
<feature type="domain" description="Pyridoxamine 5'-phosphate oxidase N-terminal" evidence="2">
    <location>
        <begin position="38"/>
        <end position="123"/>
    </location>
</feature>
<reference evidence="3 4" key="1">
    <citation type="submission" date="2019-07" db="EMBL/GenBank/DDBJ databases">
        <title>Lentzea xizangensis sp. nov., isolated from Qinghai-Tibetan Plateau Soils.</title>
        <authorList>
            <person name="Huang J."/>
        </authorList>
    </citation>
    <scope>NUCLEOTIDE SEQUENCE [LARGE SCALE GENOMIC DNA]</scope>
    <source>
        <strain evidence="3 4">FXJ1.1311</strain>
    </source>
</reference>
<dbReference type="OrthoDB" id="157302at2"/>
<evidence type="ECO:0000256" key="1">
    <source>
        <dbReference type="ARBA" id="ARBA00023002"/>
    </source>
</evidence>
<dbReference type="GO" id="GO:0016627">
    <property type="term" value="F:oxidoreductase activity, acting on the CH-CH group of donors"/>
    <property type="evidence" value="ECO:0007669"/>
    <property type="project" value="TreeGrafter"/>
</dbReference>
<dbReference type="PANTHER" id="PTHR35176">
    <property type="entry name" value="HEME OXYGENASE HI_0854-RELATED"/>
    <property type="match status" value="1"/>
</dbReference>
<evidence type="ECO:0000313" key="3">
    <source>
        <dbReference type="EMBL" id="TWP51863.1"/>
    </source>
</evidence>
<dbReference type="Pfam" id="PF01243">
    <property type="entry name" value="PNPOx_N"/>
    <property type="match status" value="1"/>
</dbReference>
<dbReference type="AlphaFoldDB" id="A0A563EW32"/>
<dbReference type="InterPro" id="IPR011576">
    <property type="entry name" value="Pyridox_Oxase_N"/>
</dbReference>